<dbReference type="InterPro" id="IPR015421">
    <property type="entry name" value="PyrdxlP-dep_Trfase_major"/>
</dbReference>
<reference evidence="7 8" key="1">
    <citation type="submission" date="2020-10" db="EMBL/GenBank/DDBJ databases">
        <title>The Coptis chinensis genome and diversification of protoberbering-type alkaloids.</title>
        <authorList>
            <person name="Wang B."/>
            <person name="Shu S."/>
            <person name="Song C."/>
            <person name="Liu Y."/>
        </authorList>
    </citation>
    <scope>NUCLEOTIDE SEQUENCE [LARGE SCALE GENOMIC DNA]</scope>
    <source>
        <strain evidence="7">HL-2020</strain>
        <tissue evidence="7">Leaf</tissue>
    </source>
</reference>
<protein>
    <recommendedName>
        <fullName evidence="6">Aminotransferase class I/classII large domain-containing protein</fullName>
    </recommendedName>
</protein>
<dbReference type="EMBL" id="JADFTS010000004">
    <property type="protein sequence ID" value="KAF9611565.1"/>
    <property type="molecule type" value="Genomic_DNA"/>
</dbReference>
<dbReference type="FunFam" id="3.40.640.10:FF:000048">
    <property type="entry name" value="tyrosine aminotransferase"/>
    <property type="match status" value="1"/>
</dbReference>
<comment type="cofactor">
    <cofactor evidence="1 4 5">
        <name>pyridoxal 5'-phosphate</name>
        <dbReference type="ChEBI" id="CHEBI:597326"/>
    </cofactor>
</comment>
<organism evidence="7 8">
    <name type="scientific">Coptis chinensis</name>
    <dbReference type="NCBI Taxonomy" id="261450"/>
    <lineage>
        <taxon>Eukaryota</taxon>
        <taxon>Viridiplantae</taxon>
        <taxon>Streptophyta</taxon>
        <taxon>Embryophyta</taxon>
        <taxon>Tracheophyta</taxon>
        <taxon>Spermatophyta</taxon>
        <taxon>Magnoliopsida</taxon>
        <taxon>Ranunculales</taxon>
        <taxon>Ranunculaceae</taxon>
        <taxon>Coptidoideae</taxon>
        <taxon>Coptis</taxon>
    </lineage>
</organism>
<dbReference type="Gene3D" id="3.90.1150.10">
    <property type="entry name" value="Aspartate Aminotransferase, domain 1"/>
    <property type="match status" value="1"/>
</dbReference>
<dbReference type="GO" id="GO:0030170">
    <property type="term" value="F:pyridoxal phosphate binding"/>
    <property type="evidence" value="ECO:0007669"/>
    <property type="project" value="InterPro"/>
</dbReference>
<keyword evidence="3 4" id="KW-0663">Pyridoxal phosphate</keyword>
<dbReference type="AlphaFoldDB" id="A0A835I4P2"/>
<dbReference type="InterPro" id="IPR005958">
    <property type="entry name" value="TyrNic_aminoTrfase"/>
</dbReference>
<sequence length="440" mass="48310">MENGGAKKECAFEKENGCGGGGGGVMKKKWCFKANESISSASGITIRGTLAMLMGSRNLNDSRETIPLGHGDPSAFPCFKASLVAEDAIVESLRSAKFNSYSPSVGIQPARSAVAQYLSRDLTYKLSAQDVFLTVGCIQSIEVVVSVLARPGANILLPRPGFPIYESRANFSHLEIRHFDLLPESGWEVDIDQIKVLADENTVAIVMINPGNPCGNVLSYQHMKKIAETAKKLGILIISDEVYGHLTFGDKKFIPMGVFGSIAPVLTVGSISKKWIVPGWRLGWIAVNDPNGFLKEAKIVEGIIGYMNISTDPATFIQAAVPRILEDTTEEFFKNTISILRESAEICYDEINEINCIYCPHKPDGSMFVMVKIDTSLLEDIIDDIDFCTKLAKEENVIVLPGIAVGLKNWLRITFAIESPRLQDALRRMKAFCDRHAKQL</sequence>
<keyword evidence="8" id="KW-1185">Reference proteome</keyword>
<dbReference type="NCBIfam" id="TIGR01265">
    <property type="entry name" value="tyr_nico_aTase"/>
    <property type="match status" value="1"/>
</dbReference>
<evidence type="ECO:0000313" key="8">
    <source>
        <dbReference type="Proteomes" id="UP000631114"/>
    </source>
</evidence>
<dbReference type="GO" id="GO:0004838">
    <property type="term" value="F:L-tyrosine-2-oxoglutarate transaminase activity"/>
    <property type="evidence" value="ECO:0007669"/>
    <property type="project" value="TreeGrafter"/>
</dbReference>
<dbReference type="FunFam" id="3.90.1150.10:FF:000040">
    <property type="entry name" value="Tyrosine aminotransferase"/>
    <property type="match status" value="1"/>
</dbReference>
<dbReference type="CDD" id="cd00609">
    <property type="entry name" value="AAT_like"/>
    <property type="match status" value="1"/>
</dbReference>
<evidence type="ECO:0000256" key="4">
    <source>
        <dbReference type="PIRNR" id="PIRNR000517"/>
    </source>
</evidence>
<dbReference type="Proteomes" id="UP000631114">
    <property type="component" value="Unassembled WGS sequence"/>
</dbReference>
<proteinExistence type="inferred from homology"/>
<evidence type="ECO:0000256" key="1">
    <source>
        <dbReference type="ARBA" id="ARBA00001933"/>
    </source>
</evidence>
<dbReference type="GO" id="GO:0006572">
    <property type="term" value="P:L-tyrosine catabolic process"/>
    <property type="evidence" value="ECO:0007669"/>
    <property type="project" value="TreeGrafter"/>
</dbReference>
<evidence type="ECO:0000256" key="5">
    <source>
        <dbReference type="PIRSR" id="PIRSR000517-1"/>
    </source>
</evidence>
<dbReference type="PIRSF" id="PIRSF000517">
    <property type="entry name" value="Tyr_transaminase"/>
    <property type="match status" value="1"/>
</dbReference>
<dbReference type="InterPro" id="IPR015422">
    <property type="entry name" value="PyrdxlP-dep_Trfase_small"/>
</dbReference>
<evidence type="ECO:0000256" key="2">
    <source>
        <dbReference type="ARBA" id="ARBA00007441"/>
    </source>
</evidence>
<dbReference type="SUPFAM" id="SSF53383">
    <property type="entry name" value="PLP-dependent transferases"/>
    <property type="match status" value="1"/>
</dbReference>
<evidence type="ECO:0000259" key="6">
    <source>
        <dbReference type="Pfam" id="PF00155"/>
    </source>
</evidence>
<comment type="similarity">
    <text evidence="2 4">Belongs to the class-I pyridoxal-phosphate-dependent aminotransferase family.</text>
</comment>
<comment type="caution">
    <text evidence="7">The sequence shown here is derived from an EMBL/GenBank/DDBJ whole genome shotgun (WGS) entry which is preliminary data.</text>
</comment>
<dbReference type="InterPro" id="IPR004839">
    <property type="entry name" value="Aminotransferase_I/II_large"/>
</dbReference>
<dbReference type="InterPro" id="IPR015424">
    <property type="entry name" value="PyrdxlP-dep_Trfase"/>
</dbReference>
<gene>
    <name evidence="7" type="ORF">IFM89_033569</name>
</gene>
<accession>A0A835I4P2</accession>
<dbReference type="Pfam" id="PF00155">
    <property type="entry name" value="Aminotran_1_2"/>
    <property type="match status" value="1"/>
</dbReference>
<feature type="domain" description="Aminotransferase class I/classII large" evidence="6">
    <location>
        <begin position="66"/>
        <end position="428"/>
    </location>
</feature>
<dbReference type="PANTHER" id="PTHR45744">
    <property type="entry name" value="TYROSINE AMINOTRANSFERASE"/>
    <property type="match status" value="1"/>
</dbReference>
<dbReference type="Gene3D" id="3.40.640.10">
    <property type="entry name" value="Type I PLP-dependent aspartate aminotransferase-like (Major domain)"/>
    <property type="match status" value="1"/>
</dbReference>
<name>A0A835I4P2_9MAGN</name>
<evidence type="ECO:0000256" key="3">
    <source>
        <dbReference type="ARBA" id="ARBA00022898"/>
    </source>
</evidence>
<feature type="modified residue" description="N6-(pyridoxal phosphate)lysine" evidence="5">
    <location>
        <position position="273"/>
    </location>
</feature>
<dbReference type="PANTHER" id="PTHR45744:SF11">
    <property type="entry name" value="TYROSINE AMINOTRANSFERASE"/>
    <property type="match status" value="1"/>
</dbReference>
<dbReference type="OrthoDB" id="7042322at2759"/>
<evidence type="ECO:0000313" key="7">
    <source>
        <dbReference type="EMBL" id="KAF9611565.1"/>
    </source>
</evidence>